<evidence type="ECO:0000259" key="9">
    <source>
        <dbReference type="PROSITE" id="PS50893"/>
    </source>
</evidence>
<dbReference type="SUPFAM" id="SSF52540">
    <property type="entry name" value="P-loop containing nucleoside triphosphate hydrolases"/>
    <property type="match status" value="1"/>
</dbReference>
<keyword evidence="7" id="KW-1278">Translocase</keyword>
<dbReference type="GO" id="GO:0005524">
    <property type="term" value="F:ATP binding"/>
    <property type="evidence" value="ECO:0007669"/>
    <property type="project" value="UniProtKB-KW"/>
</dbReference>
<keyword evidence="11" id="KW-1185">Reference proteome</keyword>
<comment type="similarity">
    <text evidence="2">Belongs to the ABC transporter superfamily.</text>
</comment>
<sequence>MNPALEIHQLHYRYHDGTEALRGISLSIQPGECVGLLGPNGSGKSTLLLHINGILPEHGRPDGQVRVFGRDVCPENLPWIRQHVGLLFQDPDDQLFCPTVAEDVAFGPQQLNLPEAEIQHRVEQALAAVAMTHLADRPTHHLSHGEKRRACLAGLLACQPDLLVLDEPTSGLDPRGRRELKNLLQSLPGTKLIATHDLELAVQLCPRSILLDQGRVVADGPTVELLNNEPLMLAHGLERPHILLHPHPHPSHVEPRAS</sequence>
<dbReference type="PROSITE" id="PS00211">
    <property type="entry name" value="ABC_TRANSPORTER_1"/>
    <property type="match status" value="1"/>
</dbReference>
<dbReference type="CDD" id="cd03225">
    <property type="entry name" value="ABC_cobalt_CbiO_domain1"/>
    <property type="match status" value="1"/>
</dbReference>
<dbReference type="GO" id="GO:0042626">
    <property type="term" value="F:ATPase-coupled transmembrane transporter activity"/>
    <property type="evidence" value="ECO:0007669"/>
    <property type="project" value="TreeGrafter"/>
</dbReference>
<comment type="subcellular location">
    <subcellularLocation>
        <location evidence="1">Cell membrane</location>
    </subcellularLocation>
</comment>
<keyword evidence="3" id="KW-0813">Transport</keyword>
<dbReference type="InterPro" id="IPR027417">
    <property type="entry name" value="P-loop_NTPase"/>
</dbReference>
<dbReference type="RefSeq" id="WP_165106959.1">
    <property type="nucleotide sequence ID" value="NZ_JAAKYA010000045.1"/>
</dbReference>
<keyword evidence="8" id="KW-0472">Membrane</keyword>
<evidence type="ECO:0000313" key="11">
    <source>
        <dbReference type="Proteomes" id="UP000477311"/>
    </source>
</evidence>
<dbReference type="EMBL" id="JAAKYA010000045">
    <property type="protein sequence ID" value="NGO39128.1"/>
    <property type="molecule type" value="Genomic_DNA"/>
</dbReference>
<evidence type="ECO:0000256" key="3">
    <source>
        <dbReference type="ARBA" id="ARBA00022448"/>
    </source>
</evidence>
<dbReference type="Gene3D" id="3.40.50.300">
    <property type="entry name" value="P-loop containing nucleotide triphosphate hydrolases"/>
    <property type="match status" value="1"/>
</dbReference>
<evidence type="ECO:0000256" key="5">
    <source>
        <dbReference type="ARBA" id="ARBA00022741"/>
    </source>
</evidence>
<evidence type="ECO:0000256" key="8">
    <source>
        <dbReference type="ARBA" id="ARBA00023136"/>
    </source>
</evidence>
<dbReference type="InterPro" id="IPR003593">
    <property type="entry name" value="AAA+_ATPase"/>
</dbReference>
<comment type="caution">
    <text evidence="10">The sequence shown here is derived from an EMBL/GenBank/DDBJ whole genome shotgun (WGS) entry which is preliminary data.</text>
</comment>
<proteinExistence type="inferred from homology"/>
<name>A0A6M1RGF5_9BACT</name>
<accession>A0A6M1RGF5</accession>
<dbReference type="InterPro" id="IPR003439">
    <property type="entry name" value="ABC_transporter-like_ATP-bd"/>
</dbReference>
<feature type="domain" description="ABC transporter" evidence="9">
    <location>
        <begin position="5"/>
        <end position="238"/>
    </location>
</feature>
<protein>
    <submittedName>
        <fullName evidence="10">ATP-binding cassette domain-containing protein</fullName>
    </submittedName>
</protein>
<gene>
    <name evidence="10" type="ORF">G4L39_06910</name>
</gene>
<organism evidence="10 11">
    <name type="scientific">Limisphaera ngatamarikiensis</name>
    <dbReference type="NCBI Taxonomy" id="1324935"/>
    <lineage>
        <taxon>Bacteria</taxon>
        <taxon>Pseudomonadati</taxon>
        <taxon>Verrucomicrobiota</taxon>
        <taxon>Verrucomicrobiia</taxon>
        <taxon>Limisphaerales</taxon>
        <taxon>Limisphaeraceae</taxon>
        <taxon>Limisphaera</taxon>
    </lineage>
</organism>
<evidence type="ECO:0000256" key="1">
    <source>
        <dbReference type="ARBA" id="ARBA00004236"/>
    </source>
</evidence>
<dbReference type="InterPro" id="IPR017871">
    <property type="entry name" value="ABC_transporter-like_CS"/>
</dbReference>
<keyword evidence="4" id="KW-1003">Cell membrane</keyword>
<dbReference type="GO" id="GO:0043190">
    <property type="term" value="C:ATP-binding cassette (ABC) transporter complex"/>
    <property type="evidence" value="ECO:0007669"/>
    <property type="project" value="TreeGrafter"/>
</dbReference>
<evidence type="ECO:0000256" key="6">
    <source>
        <dbReference type="ARBA" id="ARBA00022840"/>
    </source>
</evidence>
<dbReference type="SMART" id="SM00382">
    <property type="entry name" value="AAA"/>
    <property type="match status" value="1"/>
</dbReference>
<reference evidence="10 11" key="1">
    <citation type="submission" date="2020-02" db="EMBL/GenBank/DDBJ databases">
        <title>Draft genome sequence of Limisphaera ngatamarikiensis NGM72.4T, a thermophilic Verrucomicrobia grouped in subdivision 3.</title>
        <authorList>
            <person name="Carere C.R."/>
            <person name="Steen J."/>
            <person name="Hugenholtz P."/>
            <person name="Stott M.B."/>
        </authorList>
    </citation>
    <scope>NUCLEOTIDE SEQUENCE [LARGE SCALE GENOMIC DNA]</scope>
    <source>
        <strain evidence="10 11">NGM72.4</strain>
    </source>
</reference>
<dbReference type="PANTHER" id="PTHR43553">
    <property type="entry name" value="HEAVY METAL TRANSPORTER"/>
    <property type="match status" value="1"/>
</dbReference>
<evidence type="ECO:0000313" key="10">
    <source>
        <dbReference type="EMBL" id="NGO39128.1"/>
    </source>
</evidence>
<dbReference type="AlphaFoldDB" id="A0A6M1RGF5"/>
<evidence type="ECO:0000256" key="4">
    <source>
        <dbReference type="ARBA" id="ARBA00022475"/>
    </source>
</evidence>
<dbReference type="FunFam" id="3.40.50.300:FF:000224">
    <property type="entry name" value="Energy-coupling factor transporter ATP-binding protein EcfA"/>
    <property type="match status" value="1"/>
</dbReference>
<evidence type="ECO:0000256" key="7">
    <source>
        <dbReference type="ARBA" id="ARBA00022967"/>
    </source>
</evidence>
<dbReference type="InterPro" id="IPR050095">
    <property type="entry name" value="ECF_ABC_transporter_ATP-bd"/>
</dbReference>
<dbReference type="GO" id="GO:0016887">
    <property type="term" value="F:ATP hydrolysis activity"/>
    <property type="evidence" value="ECO:0007669"/>
    <property type="project" value="InterPro"/>
</dbReference>
<dbReference type="InterPro" id="IPR015856">
    <property type="entry name" value="ABC_transpr_CbiO/EcfA_su"/>
</dbReference>
<dbReference type="Proteomes" id="UP000477311">
    <property type="component" value="Unassembled WGS sequence"/>
</dbReference>
<evidence type="ECO:0000256" key="2">
    <source>
        <dbReference type="ARBA" id="ARBA00005417"/>
    </source>
</evidence>
<dbReference type="PANTHER" id="PTHR43553:SF24">
    <property type="entry name" value="ENERGY-COUPLING FACTOR TRANSPORTER ATP-BINDING PROTEIN ECFA1"/>
    <property type="match status" value="1"/>
</dbReference>
<dbReference type="PROSITE" id="PS50893">
    <property type="entry name" value="ABC_TRANSPORTER_2"/>
    <property type="match status" value="1"/>
</dbReference>
<dbReference type="Pfam" id="PF00005">
    <property type="entry name" value="ABC_tran"/>
    <property type="match status" value="1"/>
</dbReference>
<keyword evidence="5" id="KW-0547">Nucleotide-binding</keyword>
<keyword evidence="6 10" id="KW-0067">ATP-binding</keyword>